<dbReference type="Proteomes" id="UP001268610">
    <property type="component" value="Unassembled WGS sequence"/>
</dbReference>
<accession>A0AAJ2LQX8</accession>
<dbReference type="EMBL" id="JAVLSF010000036">
    <property type="protein sequence ID" value="MDR9777254.1"/>
    <property type="molecule type" value="Genomic_DNA"/>
</dbReference>
<comment type="caution">
    <text evidence="1">The sequence shown here is derived from an EMBL/GenBank/DDBJ whole genome shotgun (WGS) entry which is preliminary data.</text>
</comment>
<proteinExistence type="predicted"/>
<dbReference type="RefSeq" id="WP_310865814.1">
    <property type="nucleotide sequence ID" value="NZ_JAVLSF010000036.1"/>
</dbReference>
<name>A0AAJ2LQX8_9HYPH</name>
<protein>
    <submittedName>
        <fullName evidence="1">Uncharacterized protein</fullName>
    </submittedName>
</protein>
<gene>
    <name evidence="1" type="ORF">RJJ65_32365</name>
</gene>
<evidence type="ECO:0000313" key="1">
    <source>
        <dbReference type="EMBL" id="MDR9777254.1"/>
    </source>
</evidence>
<sequence length="107" mass="11853">MPSNEADIRNAALEEAAKALEDAAPIEDTPERLVPFHDCMGELLGEFVEPAGRKWRLLSGKKAADIVRALKSAPAPVVDPKPFTFADPVRHAEWERHKAESRKGRVE</sequence>
<evidence type="ECO:0000313" key="2">
    <source>
        <dbReference type="Proteomes" id="UP001268610"/>
    </source>
</evidence>
<reference evidence="1" key="1">
    <citation type="submission" date="2023-04" db="EMBL/GenBank/DDBJ databases">
        <title>Genomic characterization of faba bean (Vicia faba) microsymbionts in Mexican soils.</title>
        <authorList>
            <person name="Rivera Orduna F.N."/>
            <person name="Guevara-Luna J."/>
            <person name="Yan J."/>
            <person name="Arroyo-Herrera I."/>
            <person name="Li Y."/>
            <person name="Vasquez-Murrieta M.S."/>
            <person name="Wang E.T."/>
        </authorList>
    </citation>
    <scope>NUCLEOTIDE SEQUENCE</scope>
    <source>
        <strain evidence="1">CH26</strain>
    </source>
</reference>
<organism evidence="1 2">
    <name type="scientific">Rhizobium hidalgonense</name>
    <dbReference type="NCBI Taxonomy" id="1538159"/>
    <lineage>
        <taxon>Bacteria</taxon>
        <taxon>Pseudomonadati</taxon>
        <taxon>Pseudomonadota</taxon>
        <taxon>Alphaproteobacteria</taxon>
        <taxon>Hyphomicrobiales</taxon>
        <taxon>Rhizobiaceae</taxon>
        <taxon>Rhizobium/Agrobacterium group</taxon>
        <taxon>Rhizobium</taxon>
    </lineage>
</organism>
<dbReference type="AlphaFoldDB" id="A0AAJ2LQX8"/>